<dbReference type="InterPro" id="IPR006501">
    <property type="entry name" value="Pectinesterase_inhib_dom"/>
</dbReference>
<dbReference type="InterPro" id="IPR033131">
    <property type="entry name" value="Pectinesterase_Asp_AS"/>
</dbReference>
<keyword evidence="6 10" id="KW-0134">Cell wall</keyword>
<dbReference type="EMBL" id="JADCNM010000004">
    <property type="protein sequence ID" value="KAG0487122.1"/>
    <property type="molecule type" value="Genomic_DNA"/>
</dbReference>
<name>A0A835RJG5_VANPL</name>
<keyword evidence="11" id="KW-1133">Transmembrane helix</keyword>
<dbReference type="GO" id="GO:0004857">
    <property type="term" value="F:enzyme inhibitor activity"/>
    <property type="evidence" value="ECO:0007669"/>
    <property type="project" value="InterPro"/>
</dbReference>
<proteinExistence type="inferred from homology"/>
<dbReference type="GO" id="GO:0030599">
    <property type="term" value="F:pectinesterase activity"/>
    <property type="evidence" value="ECO:0007669"/>
    <property type="project" value="UniProtKB-UniRule"/>
</dbReference>
<feature type="active site" evidence="9">
    <location>
        <position position="413"/>
    </location>
</feature>
<dbReference type="GO" id="GO:0045490">
    <property type="term" value="P:pectin catabolic process"/>
    <property type="evidence" value="ECO:0007669"/>
    <property type="project" value="UniProtKB-UniRule"/>
</dbReference>
<protein>
    <recommendedName>
        <fullName evidence="5 10">Pectinesterase</fullName>
        <ecNumber evidence="5 10">3.1.1.11</ecNumber>
    </recommendedName>
</protein>
<keyword evidence="11" id="KW-0812">Transmembrane</keyword>
<evidence type="ECO:0000256" key="7">
    <source>
        <dbReference type="ARBA" id="ARBA00022801"/>
    </source>
</evidence>
<comment type="catalytic activity">
    <reaction evidence="10">
        <text>[(1-&gt;4)-alpha-D-galacturonosyl methyl ester](n) + n H2O = [(1-&gt;4)-alpha-D-galacturonosyl](n) + n methanol + n H(+)</text>
        <dbReference type="Rhea" id="RHEA:22380"/>
        <dbReference type="Rhea" id="RHEA-COMP:14570"/>
        <dbReference type="Rhea" id="RHEA-COMP:14573"/>
        <dbReference type="ChEBI" id="CHEBI:15377"/>
        <dbReference type="ChEBI" id="CHEBI:15378"/>
        <dbReference type="ChEBI" id="CHEBI:17790"/>
        <dbReference type="ChEBI" id="CHEBI:140522"/>
        <dbReference type="ChEBI" id="CHEBI:140523"/>
        <dbReference type="EC" id="3.1.1.11"/>
    </reaction>
</comment>
<comment type="caution">
    <text evidence="13">The sequence shown here is derived from an EMBL/GenBank/DDBJ whole genome shotgun (WGS) entry which is preliminary data.</text>
</comment>
<dbReference type="PANTHER" id="PTHR31707">
    <property type="entry name" value="PECTINESTERASE"/>
    <property type="match status" value="1"/>
</dbReference>
<dbReference type="InterPro" id="IPR035513">
    <property type="entry name" value="Invertase/methylesterase_inhib"/>
</dbReference>
<dbReference type="FunFam" id="2.160.20.10:FF:000029">
    <property type="entry name" value="Pectinesterase 4"/>
    <property type="match status" value="1"/>
</dbReference>
<evidence type="ECO:0000259" key="12">
    <source>
        <dbReference type="SMART" id="SM00856"/>
    </source>
</evidence>
<evidence type="ECO:0000256" key="10">
    <source>
        <dbReference type="RuleBase" id="RU000589"/>
    </source>
</evidence>
<dbReference type="Gene3D" id="2.160.20.10">
    <property type="entry name" value="Single-stranded right-handed beta-helix, Pectin lyase-like"/>
    <property type="match status" value="1"/>
</dbReference>
<comment type="subcellular location">
    <subcellularLocation>
        <location evidence="1 10">Secreted</location>
        <location evidence="1 10">Cell wall</location>
    </subcellularLocation>
</comment>
<dbReference type="NCBIfam" id="TIGR01614">
    <property type="entry name" value="PME_inhib"/>
    <property type="match status" value="1"/>
</dbReference>
<dbReference type="PROSITE" id="PS00800">
    <property type="entry name" value="PECTINESTERASE_1"/>
    <property type="match status" value="1"/>
</dbReference>
<dbReference type="Gene3D" id="1.20.140.40">
    <property type="entry name" value="Invertase/pectin methylesterase inhibitor family protein"/>
    <property type="match status" value="1"/>
</dbReference>
<keyword evidence="10" id="KW-0961">Cell wall biogenesis/degradation</keyword>
<keyword evidence="7 10" id="KW-0378">Hydrolase</keyword>
<evidence type="ECO:0000256" key="8">
    <source>
        <dbReference type="ARBA" id="ARBA00023085"/>
    </source>
</evidence>
<dbReference type="SMART" id="SM00856">
    <property type="entry name" value="PMEI"/>
    <property type="match status" value="1"/>
</dbReference>
<dbReference type="EC" id="3.1.1.11" evidence="5 10"/>
<dbReference type="UniPathway" id="UPA00545">
    <property type="reaction ID" value="UER00823"/>
</dbReference>
<evidence type="ECO:0000313" key="13">
    <source>
        <dbReference type="EMBL" id="KAG0487122.1"/>
    </source>
</evidence>
<dbReference type="InterPro" id="IPR011050">
    <property type="entry name" value="Pectin_lyase_fold/virulence"/>
</dbReference>
<dbReference type="SUPFAM" id="SSF51126">
    <property type="entry name" value="Pectin lyase-like"/>
    <property type="match status" value="1"/>
</dbReference>
<evidence type="ECO:0000256" key="1">
    <source>
        <dbReference type="ARBA" id="ARBA00004191"/>
    </source>
</evidence>
<feature type="domain" description="Pectinesterase inhibitor" evidence="12">
    <location>
        <begin position="74"/>
        <end position="227"/>
    </location>
</feature>
<gene>
    <name evidence="13" type="ORF">HPP92_009217</name>
</gene>
<comment type="function">
    <text evidence="10">Acts in the modification of cell walls via demethylesterification of cell wall pectin.</text>
</comment>
<sequence>MDSVTINDDSLSADENTTEIEEKARHGKNQLRITIITVSAFLLLAIIIFVSATTISRYNTNKEPGQYSSIYAPSNASTIKAVCATTRYPDSCYHSISAASSPNFSLDNPEKVFMLSLLVARAAVSNATFMSEFLAAATADPAAKAALQDCKELFSSAGDHLNDTLALLPADISLASSSQIIEMRTLLSAAVADQATCAEGVAATHLKARMQAATVNSTEYTSNSLAIATHFAGYFDMLPFLFHRKLLDAPGGDDAYYNGKFTVNVTVAKEGTGDLESIGDAIAKAPERSLTPFVIYVKEGVYKEYVVVGESKWNVVVLGDGMHRTLVVGNRSRADGSTAYKSATFTVEGRGFKAIDMGFLNTAAAEKQQAVALLCKADRAVFYRCSFRAFYNTLYTHSLRQLYHDCEVVGATDFIFGDAAVVFQNCTIRPRQTASVATIAAQSRSDPNENTGVVIQGCKIAPFDDGLLLAYLGRPWGEHSRMVVMKTEMEKVVAPEGWLTLSPGTVPPNTTFVGEYRNRGLGSNLERRVRWPGYHAVLSDAEAQGFSAKFFLQ</sequence>
<organism evidence="13 14">
    <name type="scientific">Vanilla planifolia</name>
    <name type="common">Vanilla</name>
    <dbReference type="NCBI Taxonomy" id="51239"/>
    <lineage>
        <taxon>Eukaryota</taxon>
        <taxon>Viridiplantae</taxon>
        <taxon>Streptophyta</taxon>
        <taxon>Embryophyta</taxon>
        <taxon>Tracheophyta</taxon>
        <taxon>Spermatophyta</taxon>
        <taxon>Magnoliopsida</taxon>
        <taxon>Liliopsida</taxon>
        <taxon>Asparagales</taxon>
        <taxon>Orchidaceae</taxon>
        <taxon>Vanilloideae</taxon>
        <taxon>Vanilleae</taxon>
        <taxon>Vanilla</taxon>
    </lineage>
</organism>
<comment type="pathway">
    <text evidence="2 10">Glycan metabolism; pectin degradation; 2-dehydro-3-deoxy-D-gluconate from pectin: step 1/5.</text>
</comment>
<dbReference type="InterPro" id="IPR000070">
    <property type="entry name" value="Pectinesterase_cat"/>
</dbReference>
<dbReference type="InterPro" id="IPR012334">
    <property type="entry name" value="Pectin_lyas_fold"/>
</dbReference>
<evidence type="ECO:0000256" key="6">
    <source>
        <dbReference type="ARBA" id="ARBA00022512"/>
    </source>
</evidence>
<dbReference type="AlphaFoldDB" id="A0A835RJG5"/>
<evidence type="ECO:0000256" key="11">
    <source>
        <dbReference type="SAM" id="Phobius"/>
    </source>
</evidence>
<keyword evidence="8 10" id="KW-0063">Aspartyl esterase</keyword>
<feature type="transmembrane region" description="Helical" evidence="11">
    <location>
        <begin position="33"/>
        <end position="52"/>
    </location>
</feature>
<evidence type="ECO:0000313" key="14">
    <source>
        <dbReference type="Proteomes" id="UP000639772"/>
    </source>
</evidence>
<evidence type="ECO:0000256" key="3">
    <source>
        <dbReference type="ARBA" id="ARBA00006027"/>
    </source>
</evidence>
<evidence type="ECO:0000256" key="9">
    <source>
        <dbReference type="PROSITE-ProRule" id="PRU10040"/>
    </source>
</evidence>
<evidence type="ECO:0000256" key="4">
    <source>
        <dbReference type="ARBA" id="ARBA00007786"/>
    </source>
</evidence>
<dbReference type="SUPFAM" id="SSF101148">
    <property type="entry name" value="Plant invertase/pectin methylesterase inhibitor"/>
    <property type="match status" value="1"/>
</dbReference>
<accession>A0A835RJG5</accession>
<dbReference type="Pfam" id="PF01095">
    <property type="entry name" value="Pectinesterase"/>
    <property type="match status" value="1"/>
</dbReference>
<dbReference type="OrthoDB" id="2019149at2759"/>
<dbReference type="PROSITE" id="PS00503">
    <property type="entry name" value="PECTINESTERASE_2"/>
    <property type="match status" value="1"/>
</dbReference>
<comment type="similarity">
    <text evidence="3">In the N-terminal section; belongs to the PMEI family.</text>
</comment>
<dbReference type="Pfam" id="PF04043">
    <property type="entry name" value="PMEI"/>
    <property type="match status" value="1"/>
</dbReference>
<evidence type="ECO:0000256" key="5">
    <source>
        <dbReference type="ARBA" id="ARBA00013229"/>
    </source>
</evidence>
<dbReference type="CDD" id="cd15798">
    <property type="entry name" value="PMEI-like_3"/>
    <property type="match status" value="1"/>
</dbReference>
<dbReference type="InterPro" id="IPR018040">
    <property type="entry name" value="Pectinesterase_Tyr_AS"/>
</dbReference>
<evidence type="ECO:0000256" key="2">
    <source>
        <dbReference type="ARBA" id="ARBA00005184"/>
    </source>
</evidence>
<comment type="similarity">
    <text evidence="4">In the C-terminal section; belongs to the pectinesterase family.</text>
</comment>
<dbReference type="GO" id="GO:0042545">
    <property type="term" value="P:cell wall modification"/>
    <property type="evidence" value="ECO:0007669"/>
    <property type="project" value="UniProtKB-UniRule"/>
</dbReference>
<keyword evidence="10" id="KW-0964">Secreted</keyword>
<keyword evidence="11" id="KW-0472">Membrane</keyword>
<dbReference type="Proteomes" id="UP000639772">
    <property type="component" value="Unassembled WGS sequence"/>
</dbReference>
<reference evidence="13 14" key="1">
    <citation type="journal article" date="2020" name="Nat. Food">
        <title>A phased Vanilla planifolia genome enables genetic improvement of flavour and production.</title>
        <authorList>
            <person name="Hasing T."/>
            <person name="Tang H."/>
            <person name="Brym M."/>
            <person name="Khazi F."/>
            <person name="Huang T."/>
            <person name="Chambers A.H."/>
        </authorList>
    </citation>
    <scope>NUCLEOTIDE SEQUENCE [LARGE SCALE GENOMIC DNA]</scope>
    <source>
        <tissue evidence="13">Leaf</tissue>
    </source>
</reference>